<proteinExistence type="inferred from homology"/>
<dbReference type="EMBL" id="LN483124">
    <property type="protein sequence ID" value="CED82195.1"/>
    <property type="molecule type" value="Genomic_DNA"/>
</dbReference>
<dbReference type="GO" id="GO:0005743">
    <property type="term" value="C:mitochondrial inner membrane"/>
    <property type="evidence" value="ECO:0007669"/>
    <property type="project" value="UniProtKB-SubCell"/>
</dbReference>
<accession>A0A0F7SNN5</accession>
<evidence type="ECO:0000256" key="10">
    <source>
        <dbReference type="RuleBase" id="RU367108"/>
    </source>
</evidence>
<dbReference type="PANTHER" id="PTHR32198">
    <property type="entry name" value="MITOCHONDRIAL ESCAPE PROTEIN 2"/>
    <property type="match status" value="1"/>
</dbReference>
<reference evidence="14" key="1">
    <citation type="submission" date="2014-08" db="EMBL/GenBank/DDBJ databases">
        <authorList>
            <person name="Sharma Rahul"/>
            <person name="Thines Marco"/>
        </authorList>
    </citation>
    <scope>NUCLEOTIDE SEQUENCE</scope>
</reference>
<evidence type="ECO:0000256" key="1">
    <source>
        <dbReference type="ARBA" id="ARBA00004434"/>
    </source>
</evidence>
<evidence type="ECO:0000256" key="6">
    <source>
        <dbReference type="ARBA" id="ARBA00022989"/>
    </source>
</evidence>
<feature type="coiled-coil region" evidence="11">
    <location>
        <begin position="985"/>
        <end position="1012"/>
    </location>
</feature>
<comment type="function">
    <text evidence="9 10">Plays a role in maintaining the mitochondrial genome and in controlling the mtDNA escape. Involved in the regulation of mtDNA nucleotide structure and number. May have a dispensable role in early maturation of pre-rRNA.</text>
</comment>
<keyword evidence="11" id="KW-0175">Coiled coil</keyword>
<protein>
    <recommendedName>
        <fullName evidence="3 10">Mitochondrial escape protein 2</fullName>
    </recommendedName>
</protein>
<dbReference type="GO" id="GO:0006397">
    <property type="term" value="P:mRNA processing"/>
    <property type="evidence" value="ECO:0007669"/>
    <property type="project" value="UniProtKB-UniRule"/>
</dbReference>
<feature type="compositionally biased region" description="Polar residues" evidence="12">
    <location>
        <begin position="53"/>
        <end position="62"/>
    </location>
</feature>
<feature type="region of interest" description="Disordered" evidence="12">
    <location>
        <begin position="35"/>
        <end position="68"/>
    </location>
</feature>
<dbReference type="PANTHER" id="PTHR32198:SF2">
    <property type="entry name" value="MITOCHONDRIAL ESCAPE PROTEIN 2"/>
    <property type="match status" value="1"/>
</dbReference>
<evidence type="ECO:0000256" key="9">
    <source>
        <dbReference type="ARBA" id="ARBA00025276"/>
    </source>
</evidence>
<comment type="similarity">
    <text evidence="2 10">Belongs to the YME2 family.</text>
</comment>
<keyword evidence="10" id="KW-0507">mRNA processing</keyword>
<evidence type="ECO:0000256" key="4">
    <source>
        <dbReference type="ARBA" id="ARBA00022692"/>
    </source>
</evidence>
<feature type="compositionally biased region" description="Low complexity" evidence="12">
    <location>
        <begin position="40"/>
        <end position="52"/>
    </location>
</feature>
<keyword evidence="8" id="KW-0472">Membrane</keyword>
<dbReference type="InterPro" id="IPR018850">
    <property type="entry name" value="Mt_escape_2_C"/>
</dbReference>
<keyword evidence="10" id="KW-0694">RNA-binding</keyword>
<organism evidence="14">
    <name type="scientific">Phaffia rhodozyma</name>
    <name type="common">Yeast</name>
    <name type="synonym">Xanthophyllomyces dendrorhous</name>
    <dbReference type="NCBI Taxonomy" id="264483"/>
    <lineage>
        <taxon>Eukaryota</taxon>
        <taxon>Fungi</taxon>
        <taxon>Dikarya</taxon>
        <taxon>Basidiomycota</taxon>
        <taxon>Agaricomycotina</taxon>
        <taxon>Tremellomycetes</taxon>
        <taxon>Cystofilobasidiales</taxon>
        <taxon>Mrakiaceae</taxon>
        <taxon>Phaffia</taxon>
    </lineage>
</organism>
<evidence type="ECO:0000256" key="7">
    <source>
        <dbReference type="ARBA" id="ARBA00023128"/>
    </source>
</evidence>
<dbReference type="InterPro" id="IPR039627">
    <property type="entry name" value="Yme2_C"/>
</dbReference>
<evidence type="ECO:0000256" key="5">
    <source>
        <dbReference type="ARBA" id="ARBA00022792"/>
    </source>
</evidence>
<sequence>MHRVVVSRFASRSYRPSRPLGGLFNRTFASEAVETTINPQSQSSSLGQFGSSYDPTQTNSKSFGGDEAYEPPVERVEAQFYASGIFPIQLGKADPRPVLASLRKDDLLDQFSLIASNVNAHGFSLLKIERQPKAGGVFLTFSYDRPISQGRSSGESEGFSDRAHTLKEIQHAFQQAIDQFGGLRTWAWWGKGKIHPVLGHPWYEDLNRFPSSQLTVSFEGPDVNQERLYDLLRPFGHLATITPPTPVPPLTLRSASLVFSRLRSSTAAVSCLHGISIPPSSSAPPGTLTRLAFTYQSPIQAHAARDWISSHPRIALPILVALLGTLSYTFFDPIREFFVVSKVNGRFDLEGYSVVQYSRKIASSVLPAWLISPPAPGTQPTDRFIISSPVNLADTGLDLEDGRNANVGIDAGNGEIMRGEPVNQSAWRERQEAVKQTEGWLKEYPSGFIFVTGPAGSGKNALVDEILSAEQKKSIVIDCKAIAKGKTDGEMCSILAHQTGYWPMFGFLASFNQMIDLAAVGLIGQKTGFSTDFPTQLKQILDLVSSALKHVSEDSTLERTSGVKRKELCALRESERTELAERLKRIGWHDGRLDDLAGNGIMSELGYGIERLLPTDVPTEEDALFLSLSTVGSTTLGSPLGQALPSSLSSPTAVAMEAQKEKDRIQLESENDSINSLPVVVLKNFASKGDRKPELWSTIAEWSASLVENRIAQVIVVCDNTSASKSLAKALPSKPINTISLADADQATSLSFVADKLNLDRSSAGPLLSGQRRGIDPEEARLIGLFGGRLNDLEGLINKVRSGLSISESVEDLLQRSQVELRKSVFGDDSEEAKSLPWSRAQAWKIVSSLAKKSDIPYQSLLMSFPFKGAEDKLKNLEAAEVISLTLVNGWPSTVKPGKPMMHATFRKLVEDPVFNASQTISFNSELIGLSAADIKSYETELLSLKEISHTGSRKSIFSFSLPFVASLRSRLGLESRLDPVVARSEYLLRKMKAAQNKIDELEKENAKTLSEMYKHV</sequence>
<dbReference type="GO" id="GO:0003723">
    <property type="term" value="F:RNA binding"/>
    <property type="evidence" value="ECO:0007669"/>
    <property type="project" value="UniProtKB-UniRule"/>
</dbReference>
<evidence type="ECO:0000313" key="14">
    <source>
        <dbReference type="EMBL" id="CED82195.1"/>
    </source>
</evidence>
<dbReference type="Pfam" id="PF10443">
    <property type="entry name" value="RNA12"/>
    <property type="match status" value="1"/>
</dbReference>
<evidence type="ECO:0000256" key="8">
    <source>
        <dbReference type="ARBA" id="ARBA00023136"/>
    </source>
</evidence>
<evidence type="ECO:0000259" key="13">
    <source>
        <dbReference type="Pfam" id="PF10443"/>
    </source>
</evidence>
<comment type="subcellular location">
    <subcellularLocation>
        <location evidence="1 10">Mitochondrion inner membrane</location>
        <topology evidence="1 10">Single-pass membrane protein</topology>
    </subcellularLocation>
</comment>
<keyword evidence="6" id="KW-1133">Transmembrane helix</keyword>
<evidence type="ECO:0000256" key="11">
    <source>
        <dbReference type="SAM" id="Coils"/>
    </source>
</evidence>
<evidence type="ECO:0000256" key="2">
    <source>
        <dbReference type="ARBA" id="ARBA00010320"/>
    </source>
</evidence>
<keyword evidence="5 10" id="KW-0999">Mitochondrion inner membrane</keyword>
<keyword evidence="4" id="KW-0812">Transmembrane</keyword>
<name>A0A0F7SNN5_PHARH</name>
<evidence type="ECO:0000256" key="3">
    <source>
        <dbReference type="ARBA" id="ARBA00020222"/>
    </source>
</evidence>
<evidence type="ECO:0000256" key="12">
    <source>
        <dbReference type="SAM" id="MobiDB-lite"/>
    </source>
</evidence>
<keyword evidence="7 10" id="KW-0496">Mitochondrion</keyword>
<dbReference type="AlphaFoldDB" id="A0A0F7SNN5"/>
<feature type="domain" description="Mitochondrial escape protein 2 C-terminal" evidence="13">
    <location>
        <begin position="430"/>
        <end position="948"/>
    </location>
</feature>